<accession>A0A177XVB8</accession>
<dbReference type="InterPro" id="IPR050469">
    <property type="entry name" value="Diguanylate_Cyclase"/>
</dbReference>
<dbReference type="RefSeq" id="WP_054962359.1">
    <property type="nucleotide sequence ID" value="NZ_LLEI02000075.1"/>
</dbReference>
<comment type="caution">
    <text evidence="4">The sequence shown here is derived from an EMBL/GenBank/DDBJ whole genome shotgun (WGS) entry which is preliminary data.</text>
</comment>
<dbReference type="InterPro" id="IPR000160">
    <property type="entry name" value="GGDEF_dom"/>
</dbReference>
<dbReference type="SUPFAM" id="SSF55781">
    <property type="entry name" value="GAF domain-like"/>
    <property type="match status" value="1"/>
</dbReference>
<gene>
    <name evidence="4" type="ORF">APB76_19735</name>
</gene>
<feature type="domain" description="GGDEF" evidence="3">
    <location>
        <begin position="207"/>
        <end position="341"/>
    </location>
</feature>
<evidence type="ECO:0000259" key="3">
    <source>
        <dbReference type="PROSITE" id="PS50887"/>
    </source>
</evidence>
<evidence type="ECO:0000256" key="1">
    <source>
        <dbReference type="ARBA" id="ARBA00012528"/>
    </source>
</evidence>
<comment type="catalytic activity">
    <reaction evidence="2">
        <text>2 GTP = 3',3'-c-di-GMP + 2 diphosphate</text>
        <dbReference type="Rhea" id="RHEA:24898"/>
        <dbReference type="ChEBI" id="CHEBI:33019"/>
        <dbReference type="ChEBI" id="CHEBI:37565"/>
        <dbReference type="ChEBI" id="CHEBI:58805"/>
        <dbReference type="EC" id="2.7.7.65"/>
    </reaction>
</comment>
<organism evidence="4 5">
    <name type="scientific">Vibrio bivalvicida</name>
    <dbReference type="NCBI Taxonomy" id="1276888"/>
    <lineage>
        <taxon>Bacteria</taxon>
        <taxon>Pseudomonadati</taxon>
        <taxon>Pseudomonadota</taxon>
        <taxon>Gammaproteobacteria</taxon>
        <taxon>Vibrionales</taxon>
        <taxon>Vibrionaceae</taxon>
        <taxon>Vibrio</taxon>
        <taxon>Vibrio oreintalis group</taxon>
    </lineage>
</organism>
<dbReference type="Proteomes" id="UP000078406">
    <property type="component" value="Unassembled WGS sequence"/>
</dbReference>
<dbReference type="Pfam" id="PF13185">
    <property type="entry name" value="GAF_2"/>
    <property type="match status" value="1"/>
</dbReference>
<dbReference type="PROSITE" id="PS50887">
    <property type="entry name" value="GGDEF"/>
    <property type="match status" value="1"/>
</dbReference>
<dbReference type="Gene3D" id="3.30.450.40">
    <property type="match status" value="1"/>
</dbReference>
<dbReference type="Pfam" id="PF00990">
    <property type="entry name" value="GGDEF"/>
    <property type="match status" value="1"/>
</dbReference>
<dbReference type="GO" id="GO:0052621">
    <property type="term" value="F:diguanylate cyclase activity"/>
    <property type="evidence" value="ECO:0007669"/>
    <property type="project" value="UniProtKB-EC"/>
</dbReference>
<protein>
    <recommendedName>
        <fullName evidence="1">diguanylate cyclase</fullName>
        <ecNumber evidence="1">2.7.7.65</ecNumber>
    </recommendedName>
</protein>
<evidence type="ECO:0000313" key="5">
    <source>
        <dbReference type="Proteomes" id="UP000078406"/>
    </source>
</evidence>
<dbReference type="CDD" id="cd01949">
    <property type="entry name" value="GGDEF"/>
    <property type="match status" value="1"/>
</dbReference>
<reference evidence="4 5" key="1">
    <citation type="journal article" date="2016" name="Syst. Appl. Microbiol.">
        <title>Vibrio bivalvicida sp. nov., a novel larval pathogen for bivalve molluscs reared in a hatchery.</title>
        <authorList>
            <person name="Dubert J."/>
            <person name="Romalde J.L."/>
            <person name="Prado S."/>
            <person name="Barja J.L."/>
        </authorList>
    </citation>
    <scope>NUCLEOTIDE SEQUENCE [LARGE SCALE GENOMIC DNA]</scope>
    <source>
        <strain evidence="4 5">605</strain>
    </source>
</reference>
<dbReference type="InterPro" id="IPR029787">
    <property type="entry name" value="Nucleotide_cyclase"/>
</dbReference>
<dbReference type="SUPFAM" id="SSF55073">
    <property type="entry name" value="Nucleotide cyclase"/>
    <property type="match status" value="1"/>
</dbReference>
<dbReference type="PANTHER" id="PTHR45138">
    <property type="entry name" value="REGULATORY COMPONENTS OF SENSORY TRANSDUCTION SYSTEM"/>
    <property type="match status" value="1"/>
</dbReference>
<dbReference type="EC" id="2.7.7.65" evidence="1"/>
<sequence length="342" mass="38873">MSHLELLNAHREVNKLLAKLALGMGKEELNRRVVNLSETWFGERRTSILRLEPKTKTLYLEYAPSLPQVYNDAVEGIEIGPNVGSCGAAAFHKKTVVVEDINQHSNWLPFTDLAHQANLRACWSVPILSSEQTAMGTFAIYSSEPSAPAEHELEVLEMLAALYAVAWEKYQLEDKLYYQARYDPLTKCLNRFALLQQAQDCLNTDLKYISCFFADIDQFKLINDRYGHEVGDKVLSAVGDLLNRTFKGCSLKGRYGGDEFVVFSFSDSKEVFAKLEETFNRQLKSLSLFEGLTISVSVGRSVCEVNRLTSLQILIKQADQQMYRVKHSRRHDRDQGKLIAEY</sequence>
<dbReference type="InterPro" id="IPR003018">
    <property type="entry name" value="GAF"/>
</dbReference>
<name>A0A177XVB8_9VIBR</name>
<evidence type="ECO:0000256" key="2">
    <source>
        <dbReference type="ARBA" id="ARBA00034247"/>
    </source>
</evidence>
<dbReference type="InterPro" id="IPR029016">
    <property type="entry name" value="GAF-like_dom_sf"/>
</dbReference>
<dbReference type="Gene3D" id="3.30.70.270">
    <property type="match status" value="1"/>
</dbReference>
<dbReference type="EMBL" id="LLEI02000075">
    <property type="protein sequence ID" value="OAJ92561.1"/>
    <property type="molecule type" value="Genomic_DNA"/>
</dbReference>
<proteinExistence type="predicted"/>
<dbReference type="SMART" id="SM00267">
    <property type="entry name" value="GGDEF"/>
    <property type="match status" value="1"/>
</dbReference>
<dbReference type="SMART" id="SM00065">
    <property type="entry name" value="GAF"/>
    <property type="match status" value="1"/>
</dbReference>
<dbReference type="NCBIfam" id="TIGR00254">
    <property type="entry name" value="GGDEF"/>
    <property type="match status" value="1"/>
</dbReference>
<dbReference type="AlphaFoldDB" id="A0A177XVB8"/>
<dbReference type="PANTHER" id="PTHR45138:SF9">
    <property type="entry name" value="DIGUANYLATE CYCLASE DGCM-RELATED"/>
    <property type="match status" value="1"/>
</dbReference>
<evidence type="ECO:0000313" key="4">
    <source>
        <dbReference type="EMBL" id="OAJ92561.1"/>
    </source>
</evidence>
<dbReference type="InterPro" id="IPR043128">
    <property type="entry name" value="Rev_trsase/Diguanyl_cyclase"/>
</dbReference>